<dbReference type="AlphaFoldDB" id="A0AAN7UJF1"/>
<comment type="caution">
    <text evidence="1">The sequence shown here is derived from an EMBL/GenBank/DDBJ whole genome shotgun (WGS) entry which is preliminary data.</text>
</comment>
<dbReference type="Proteomes" id="UP001305414">
    <property type="component" value="Unassembled WGS sequence"/>
</dbReference>
<evidence type="ECO:0000313" key="1">
    <source>
        <dbReference type="EMBL" id="KAK5629487.1"/>
    </source>
</evidence>
<proteinExistence type="predicted"/>
<dbReference type="EMBL" id="JAWHQM010000011">
    <property type="protein sequence ID" value="KAK5629487.1"/>
    <property type="molecule type" value="Genomic_DNA"/>
</dbReference>
<name>A0AAN7UJF1_9PEZI</name>
<keyword evidence="2" id="KW-1185">Reference proteome</keyword>
<accession>A0AAN7UJF1</accession>
<organism evidence="1 2">
    <name type="scientific">Xylaria bambusicola</name>
    <dbReference type="NCBI Taxonomy" id="326684"/>
    <lineage>
        <taxon>Eukaryota</taxon>
        <taxon>Fungi</taxon>
        <taxon>Dikarya</taxon>
        <taxon>Ascomycota</taxon>
        <taxon>Pezizomycotina</taxon>
        <taxon>Sordariomycetes</taxon>
        <taxon>Xylariomycetidae</taxon>
        <taxon>Xylariales</taxon>
        <taxon>Xylariaceae</taxon>
        <taxon>Xylaria</taxon>
    </lineage>
</organism>
<sequence>MVASVGLTEWLEKFCELLRRDSDACISDPESQFNLFGPVAFNLGANGDGSVFGKLETIADEVPEDLM</sequence>
<protein>
    <submittedName>
        <fullName evidence="1">Uncharacterized protein</fullName>
    </submittedName>
</protein>
<evidence type="ECO:0000313" key="2">
    <source>
        <dbReference type="Proteomes" id="UP001305414"/>
    </source>
</evidence>
<gene>
    <name evidence="1" type="ORF">RRF57_005202</name>
</gene>
<reference evidence="1 2" key="1">
    <citation type="submission" date="2023-10" db="EMBL/GenBank/DDBJ databases">
        <title>Draft genome sequence of Xylaria bambusicola isolate GMP-LS, the root and basal stem rot pathogen of sugarcane in Indonesia.</title>
        <authorList>
            <person name="Selvaraj P."/>
            <person name="Muralishankar V."/>
            <person name="Muruganantham S."/>
            <person name="Sp S."/>
            <person name="Haryani S."/>
            <person name="Lau K.J.X."/>
            <person name="Naqvi N.I."/>
        </authorList>
    </citation>
    <scope>NUCLEOTIDE SEQUENCE [LARGE SCALE GENOMIC DNA]</scope>
    <source>
        <strain evidence="1">GMP-LS</strain>
    </source>
</reference>